<evidence type="ECO:0000313" key="3">
    <source>
        <dbReference type="EMBL" id="TWP29427.1"/>
    </source>
</evidence>
<gene>
    <name evidence="3" type="ORF">ETU09_02990</name>
</gene>
<feature type="chain" id="PRO_5022182693" description="Putative beta-lactamase-inhibitor-like PepSY-like domain-containing protein" evidence="1">
    <location>
        <begin position="20"/>
        <end position="166"/>
    </location>
</feature>
<sequence>MKKIIIVLAAVASTSFIFAGISNPAVFSLQGKFQKNPYYKIIPASELPTNIQETINQYLGGMSKVTRATIDDYKYEVETQDGYRAKFKLNGSIIKVESNNQAIPLSILSKLPGNIHTYVKSKYADWKLLEVKIKSSKIELELEKDHLEGELEFNGSGILIKEDIDS</sequence>
<dbReference type="SUPFAM" id="SSF160574">
    <property type="entry name" value="BT0923-like"/>
    <property type="match status" value="1"/>
</dbReference>
<dbReference type="RefSeq" id="WP_146291816.1">
    <property type="nucleotide sequence ID" value="NZ_SELH01000014.1"/>
</dbReference>
<dbReference type="EMBL" id="SELH01000014">
    <property type="protein sequence ID" value="TWP29427.1"/>
    <property type="molecule type" value="Genomic_DNA"/>
</dbReference>
<evidence type="ECO:0000259" key="2">
    <source>
        <dbReference type="Pfam" id="PF11396"/>
    </source>
</evidence>
<keyword evidence="4" id="KW-1185">Reference proteome</keyword>
<feature type="signal peptide" evidence="1">
    <location>
        <begin position="1"/>
        <end position="19"/>
    </location>
</feature>
<dbReference type="AlphaFoldDB" id="A0A563DH15"/>
<evidence type="ECO:0000313" key="4">
    <source>
        <dbReference type="Proteomes" id="UP000319499"/>
    </source>
</evidence>
<evidence type="ECO:0000256" key="1">
    <source>
        <dbReference type="SAM" id="SignalP"/>
    </source>
</evidence>
<protein>
    <recommendedName>
        <fullName evidence="2">Putative beta-lactamase-inhibitor-like PepSY-like domain-containing protein</fullName>
    </recommendedName>
</protein>
<keyword evidence="1" id="KW-0732">Signal</keyword>
<dbReference type="InterPro" id="IPR021533">
    <property type="entry name" value="PepSY-like"/>
</dbReference>
<dbReference type="Proteomes" id="UP000319499">
    <property type="component" value="Unassembled WGS sequence"/>
</dbReference>
<dbReference type="Gene3D" id="3.40.1420.30">
    <property type="match status" value="1"/>
</dbReference>
<accession>A0A563DH15</accession>
<proteinExistence type="predicted"/>
<reference evidence="3 4" key="1">
    <citation type="submission" date="2019-02" db="EMBL/GenBank/DDBJ databases">
        <title>Apibacter muscae sp. nov.: a novel member of the house fly microbiota.</title>
        <authorList>
            <person name="Park R."/>
        </authorList>
    </citation>
    <scope>NUCLEOTIDE SEQUENCE [LARGE SCALE GENOMIC DNA]</scope>
    <source>
        <strain evidence="3 4">AL1</strain>
    </source>
</reference>
<dbReference type="OrthoDB" id="710080at2"/>
<comment type="caution">
    <text evidence="3">The sequence shown here is derived from an EMBL/GenBank/DDBJ whole genome shotgun (WGS) entry which is preliminary data.</text>
</comment>
<name>A0A563DH15_9FLAO</name>
<dbReference type="Pfam" id="PF11396">
    <property type="entry name" value="PepSY_like"/>
    <property type="match status" value="1"/>
</dbReference>
<organism evidence="3 4">
    <name type="scientific">Apibacter muscae</name>
    <dbReference type="NCBI Taxonomy" id="2509004"/>
    <lineage>
        <taxon>Bacteria</taxon>
        <taxon>Pseudomonadati</taxon>
        <taxon>Bacteroidota</taxon>
        <taxon>Flavobacteriia</taxon>
        <taxon>Flavobacteriales</taxon>
        <taxon>Weeksellaceae</taxon>
        <taxon>Apibacter</taxon>
    </lineage>
</organism>
<feature type="domain" description="Putative beta-lactamase-inhibitor-like PepSY-like" evidence="2">
    <location>
        <begin position="74"/>
        <end position="161"/>
    </location>
</feature>